<dbReference type="PANTHER" id="PTHR34216:SF3">
    <property type="entry name" value="POLY-BETA-1,6-N-ACETYL-D-GLUCOSAMINE N-DEACETYLASE"/>
    <property type="match status" value="1"/>
</dbReference>
<name>I7K9G8_9CLOT</name>
<protein>
    <submittedName>
        <fullName evidence="4">Polysaccharide deacetylase</fullName>
    </submittedName>
</protein>
<dbReference type="EMBL" id="CAKP01000113">
    <property type="protein sequence ID" value="CCJ34270.1"/>
    <property type="molecule type" value="Genomic_DNA"/>
</dbReference>
<dbReference type="Pfam" id="PF01522">
    <property type="entry name" value="Polysacc_deac_1"/>
    <property type="match status" value="1"/>
</dbReference>
<dbReference type="Gene3D" id="3.20.20.370">
    <property type="entry name" value="Glycoside hydrolase/deacetylase"/>
    <property type="match status" value="1"/>
</dbReference>
<dbReference type="InterPro" id="IPR002509">
    <property type="entry name" value="NODB_dom"/>
</dbReference>
<dbReference type="Proteomes" id="UP000007652">
    <property type="component" value="Unassembled WGS sequence"/>
</dbReference>
<dbReference type="GO" id="GO:0005576">
    <property type="term" value="C:extracellular region"/>
    <property type="evidence" value="ECO:0007669"/>
    <property type="project" value="UniProtKB-SubCell"/>
</dbReference>
<dbReference type="GO" id="GO:0016810">
    <property type="term" value="F:hydrolase activity, acting on carbon-nitrogen (but not peptide) bonds"/>
    <property type="evidence" value="ECO:0007669"/>
    <property type="project" value="InterPro"/>
</dbReference>
<evidence type="ECO:0000313" key="4">
    <source>
        <dbReference type="EMBL" id="CCJ34270.1"/>
    </source>
</evidence>
<reference evidence="4 5" key="1">
    <citation type="journal article" date="2011" name="J. Bacteriol.">
        <title>Draft genome sequence of Caloramator australicus strain RC3T, a thermoanaerobe from the Great Artesian Basin of Australia.</title>
        <authorList>
            <person name="Ogg C.D."/>
            <person name="Patel B.K.C."/>
        </authorList>
    </citation>
    <scope>NUCLEOTIDE SEQUENCE [LARGE SCALE GENOMIC DNA]</scope>
    <source>
        <strain evidence="4 5">RC3</strain>
    </source>
</reference>
<sequence length="279" mass="32658">MDFSFIFFLFSFNVNAEEGKKIYYKDKIAVLTYHNVSPKPLTNLTITPERFEKDILTLKRRGFNFVSLQDTIACLEGRKRPPVNAILITFDDGLKGFYRYAFPILKKYNIPSVNFIVTSRITTKGKKDSFSMNEEEIREVYLSGLIEIDSHTHESHDYIYINESLKQGGKLAHRGYDPNAKRFERERDYEERIYYDLVKSREVIKNLLGKDSKVLCFPFGQYNEKVLEIAKGVGFEYFVTTERGFNKFNSKSKKIYRYPAGYGNIRIEDVIGEIIEKKK</sequence>
<comment type="subcellular location">
    <subcellularLocation>
        <location evidence="1">Secreted</location>
    </subcellularLocation>
</comment>
<dbReference type="CDD" id="cd10969">
    <property type="entry name" value="CE4_Ecf1_like_5s"/>
    <property type="match status" value="1"/>
</dbReference>
<evidence type="ECO:0000256" key="2">
    <source>
        <dbReference type="ARBA" id="ARBA00022729"/>
    </source>
</evidence>
<evidence type="ECO:0000259" key="3">
    <source>
        <dbReference type="PROSITE" id="PS51677"/>
    </source>
</evidence>
<dbReference type="PROSITE" id="PS51677">
    <property type="entry name" value="NODB"/>
    <property type="match status" value="1"/>
</dbReference>
<dbReference type="OrthoDB" id="9778320at2"/>
<dbReference type="GO" id="GO:0005975">
    <property type="term" value="P:carbohydrate metabolic process"/>
    <property type="evidence" value="ECO:0007669"/>
    <property type="project" value="InterPro"/>
</dbReference>
<dbReference type="eggNOG" id="COG0726">
    <property type="taxonomic scope" value="Bacteria"/>
</dbReference>
<dbReference type="SUPFAM" id="SSF88713">
    <property type="entry name" value="Glycoside hydrolase/deacetylase"/>
    <property type="match status" value="1"/>
</dbReference>
<dbReference type="AlphaFoldDB" id="I7K9G8"/>
<feature type="domain" description="NodB homology" evidence="3">
    <location>
        <begin position="84"/>
        <end position="279"/>
    </location>
</feature>
<dbReference type="RefSeq" id="WP_008909526.1">
    <property type="nucleotide sequence ID" value="NZ_CAKP01000113.1"/>
</dbReference>
<dbReference type="PANTHER" id="PTHR34216">
    <property type="match status" value="1"/>
</dbReference>
<dbReference type="InterPro" id="IPR051398">
    <property type="entry name" value="Polysacch_Deacetylase"/>
</dbReference>
<proteinExistence type="predicted"/>
<comment type="caution">
    <text evidence="4">The sequence shown here is derived from an EMBL/GenBank/DDBJ whole genome shotgun (WGS) entry which is preliminary data.</text>
</comment>
<evidence type="ECO:0000256" key="1">
    <source>
        <dbReference type="ARBA" id="ARBA00004613"/>
    </source>
</evidence>
<keyword evidence="5" id="KW-1185">Reference proteome</keyword>
<organism evidence="4 5">
    <name type="scientific">Caloramator australicus RC3</name>
    <dbReference type="NCBI Taxonomy" id="857293"/>
    <lineage>
        <taxon>Bacteria</taxon>
        <taxon>Bacillati</taxon>
        <taxon>Bacillota</taxon>
        <taxon>Clostridia</taxon>
        <taxon>Eubacteriales</taxon>
        <taxon>Clostridiaceae</taxon>
        <taxon>Caloramator</taxon>
    </lineage>
</organism>
<dbReference type="STRING" id="857293.CAAU_2186"/>
<accession>I7K9G8</accession>
<gene>
    <name evidence="4" type="ORF">CAAU_2186</name>
</gene>
<keyword evidence="2" id="KW-0732">Signal</keyword>
<dbReference type="InterPro" id="IPR011330">
    <property type="entry name" value="Glyco_hydro/deAcase_b/a-brl"/>
</dbReference>
<evidence type="ECO:0000313" key="5">
    <source>
        <dbReference type="Proteomes" id="UP000007652"/>
    </source>
</evidence>